<reference evidence="3" key="1">
    <citation type="journal article" date="2019" name="Int. J. Syst. Evol. Microbiol.">
        <title>The Global Catalogue of Microorganisms (GCM) 10K type strain sequencing project: providing services to taxonomists for standard genome sequencing and annotation.</title>
        <authorList>
            <consortium name="The Broad Institute Genomics Platform"/>
            <consortium name="The Broad Institute Genome Sequencing Center for Infectious Disease"/>
            <person name="Wu L."/>
            <person name="Ma J."/>
        </authorList>
    </citation>
    <scope>NUCLEOTIDE SEQUENCE [LARGE SCALE GENOMIC DNA]</scope>
    <source>
        <strain evidence="3">JCM 17085</strain>
    </source>
</reference>
<proteinExistence type="predicted"/>
<feature type="transmembrane region" description="Helical" evidence="1">
    <location>
        <begin position="81"/>
        <end position="99"/>
    </location>
</feature>
<protein>
    <submittedName>
        <fullName evidence="2">Uncharacterized protein</fullName>
    </submittedName>
</protein>
<keyword evidence="1" id="KW-0812">Transmembrane</keyword>
<keyword evidence="3" id="KW-1185">Reference proteome</keyword>
<evidence type="ECO:0000313" key="3">
    <source>
        <dbReference type="Proteomes" id="UP001500841"/>
    </source>
</evidence>
<dbReference type="EMBL" id="BAABCV010000002">
    <property type="protein sequence ID" value="GAA4088307.1"/>
    <property type="molecule type" value="Genomic_DNA"/>
</dbReference>
<evidence type="ECO:0000313" key="2">
    <source>
        <dbReference type="EMBL" id="GAA4088307.1"/>
    </source>
</evidence>
<evidence type="ECO:0000256" key="1">
    <source>
        <dbReference type="SAM" id="Phobius"/>
    </source>
</evidence>
<keyword evidence="1" id="KW-1133">Transmembrane helix</keyword>
<gene>
    <name evidence="2" type="ORF">GCM10022392_06890</name>
</gene>
<accession>A0ABP7WIA2</accession>
<feature type="transmembrane region" description="Helical" evidence="1">
    <location>
        <begin position="21"/>
        <end position="41"/>
    </location>
</feature>
<feature type="transmembrane region" description="Helical" evidence="1">
    <location>
        <begin position="53"/>
        <end position="69"/>
    </location>
</feature>
<name>A0ABP7WIA2_9SPHI</name>
<dbReference type="Proteomes" id="UP001500841">
    <property type="component" value="Unassembled WGS sequence"/>
</dbReference>
<sequence>MDVPSGIINHVYHASRFFEKTLGIICVAIFILHLILVLHIIPLSRFTIVADRYAYIASIGVFFFIAYLFNKATRLVKYKQISILLLTIYIAYLGIYTNQRAKVWHDNKSLKKEIFEAISKQPK</sequence>
<organism evidence="2 3">
    <name type="scientific">Mucilaginibacter panaciglaebae</name>
    <dbReference type="NCBI Taxonomy" id="502331"/>
    <lineage>
        <taxon>Bacteria</taxon>
        <taxon>Pseudomonadati</taxon>
        <taxon>Bacteroidota</taxon>
        <taxon>Sphingobacteriia</taxon>
        <taxon>Sphingobacteriales</taxon>
        <taxon>Sphingobacteriaceae</taxon>
        <taxon>Mucilaginibacter</taxon>
    </lineage>
</organism>
<dbReference type="RefSeq" id="WP_345101050.1">
    <property type="nucleotide sequence ID" value="NZ_BAABCV010000002.1"/>
</dbReference>
<comment type="caution">
    <text evidence="2">The sequence shown here is derived from an EMBL/GenBank/DDBJ whole genome shotgun (WGS) entry which is preliminary data.</text>
</comment>
<keyword evidence="1" id="KW-0472">Membrane</keyword>